<name>A0A2G9GTG6_9LAMI</name>
<dbReference type="Proteomes" id="UP000231279">
    <property type="component" value="Unassembled WGS sequence"/>
</dbReference>
<keyword evidence="3" id="KW-1185">Reference proteome</keyword>
<sequence>MTMVRKCQAYILKLQSSSLTGDNLANLHAENQPMSSNHNPKKEQGKRERKKKKRKSKGHACIYSNVSAVWLPQSKSQCKYRQDSIPRMYKHPYLLKSQYCFCFQVHFVIKYPVCKACAKFQN</sequence>
<proteinExistence type="predicted"/>
<comment type="caution">
    <text evidence="2">The sequence shown here is derived from an EMBL/GenBank/DDBJ whole genome shotgun (WGS) entry which is preliminary data.</text>
</comment>
<feature type="compositionally biased region" description="Basic residues" evidence="1">
    <location>
        <begin position="47"/>
        <end position="58"/>
    </location>
</feature>
<feature type="region of interest" description="Disordered" evidence="1">
    <location>
        <begin position="25"/>
        <end position="59"/>
    </location>
</feature>
<evidence type="ECO:0000313" key="2">
    <source>
        <dbReference type="EMBL" id="PIN08584.1"/>
    </source>
</evidence>
<protein>
    <submittedName>
        <fullName evidence="2">Uncharacterized protein</fullName>
    </submittedName>
</protein>
<evidence type="ECO:0000256" key="1">
    <source>
        <dbReference type="SAM" id="MobiDB-lite"/>
    </source>
</evidence>
<reference evidence="3" key="1">
    <citation type="journal article" date="2018" name="Gigascience">
        <title>Genome assembly of the Pink Ipe (Handroanthus impetiginosus, Bignoniaceae), a highly valued, ecologically keystone Neotropical timber forest tree.</title>
        <authorList>
            <person name="Silva-Junior O.B."/>
            <person name="Grattapaglia D."/>
            <person name="Novaes E."/>
            <person name="Collevatti R.G."/>
        </authorList>
    </citation>
    <scope>NUCLEOTIDE SEQUENCE [LARGE SCALE GENOMIC DNA]</scope>
    <source>
        <strain evidence="3">cv. UFG-1</strain>
    </source>
</reference>
<evidence type="ECO:0000313" key="3">
    <source>
        <dbReference type="Proteomes" id="UP000231279"/>
    </source>
</evidence>
<organism evidence="2 3">
    <name type="scientific">Handroanthus impetiginosus</name>
    <dbReference type="NCBI Taxonomy" id="429701"/>
    <lineage>
        <taxon>Eukaryota</taxon>
        <taxon>Viridiplantae</taxon>
        <taxon>Streptophyta</taxon>
        <taxon>Embryophyta</taxon>
        <taxon>Tracheophyta</taxon>
        <taxon>Spermatophyta</taxon>
        <taxon>Magnoliopsida</taxon>
        <taxon>eudicotyledons</taxon>
        <taxon>Gunneridae</taxon>
        <taxon>Pentapetalae</taxon>
        <taxon>asterids</taxon>
        <taxon>lamiids</taxon>
        <taxon>Lamiales</taxon>
        <taxon>Bignoniaceae</taxon>
        <taxon>Crescentiina</taxon>
        <taxon>Tabebuia alliance</taxon>
        <taxon>Handroanthus</taxon>
    </lineage>
</organism>
<dbReference type="EMBL" id="NKXS01003764">
    <property type="protein sequence ID" value="PIN08584.1"/>
    <property type="molecule type" value="Genomic_DNA"/>
</dbReference>
<accession>A0A2G9GTG6</accession>
<gene>
    <name evidence="2" type="ORF">CDL12_18836</name>
</gene>
<dbReference type="AlphaFoldDB" id="A0A2G9GTG6"/>